<reference evidence="2" key="1">
    <citation type="journal article" date="2019" name="Int. J. Syst. Evol. Microbiol.">
        <title>The Global Catalogue of Microorganisms (GCM) 10K type strain sequencing project: providing services to taxonomists for standard genome sequencing and annotation.</title>
        <authorList>
            <consortium name="The Broad Institute Genomics Platform"/>
            <consortium name="The Broad Institute Genome Sequencing Center for Infectious Disease"/>
            <person name="Wu L."/>
            <person name="Ma J."/>
        </authorList>
    </citation>
    <scope>NUCLEOTIDE SEQUENCE [LARGE SCALE GENOMIC DNA]</scope>
    <source>
        <strain evidence="2">CCM 8924</strain>
    </source>
</reference>
<evidence type="ECO:0000313" key="2">
    <source>
        <dbReference type="Proteomes" id="UP001596158"/>
    </source>
</evidence>
<name>A0ABW1RS24_9LACO</name>
<evidence type="ECO:0000313" key="1">
    <source>
        <dbReference type="EMBL" id="MFC6178187.1"/>
    </source>
</evidence>
<dbReference type="RefSeq" id="WP_228179745.1">
    <property type="nucleotide sequence ID" value="NZ_BJDT01000005.1"/>
</dbReference>
<protein>
    <submittedName>
        <fullName evidence="1">Uncharacterized protein</fullName>
    </submittedName>
</protein>
<organism evidence="1 2">
    <name type="scientific">Weissella sagaensis</name>
    <dbReference type="NCBI Taxonomy" id="2559928"/>
    <lineage>
        <taxon>Bacteria</taxon>
        <taxon>Bacillati</taxon>
        <taxon>Bacillota</taxon>
        <taxon>Bacilli</taxon>
        <taxon>Lactobacillales</taxon>
        <taxon>Lactobacillaceae</taxon>
        <taxon>Weissella</taxon>
    </lineage>
</organism>
<sequence>MIYKSRFFESERQALIASIPGTMSYSLVTFHGIGDDIGMDNIRLRLDWRAPDVFKTYLNNALQVDENFDRIGYVTRTEMLLGQAMFDYNGNFTLSINALTASIANYSHEAMQLVAVGADMILPVGLTDLRHVIHLTKWQHENHVLYHLVAGLPALEQKVDDLRNAGPFKNSGSLLRHETELDSQTLLVFIGDLIQDYFGVESNQLQLTRAAFGKVDPDQSVASNRILIADFEN</sequence>
<gene>
    <name evidence="1" type="ORF">ACFQGR_02005</name>
</gene>
<comment type="caution">
    <text evidence="1">The sequence shown here is derived from an EMBL/GenBank/DDBJ whole genome shotgun (WGS) entry which is preliminary data.</text>
</comment>
<dbReference type="EMBL" id="JBHSSG010000007">
    <property type="protein sequence ID" value="MFC6178187.1"/>
    <property type="molecule type" value="Genomic_DNA"/>
</dbReference>
<keyword evidence="2" id="KW-1185">Reference proteome</keyword>
<dbReference type="Proteomes" id="UP001596158">
    <property type="component" value="Unassembled WGS sequence"/>
</dbReference>
<accession>A0ABW1RS24</accession>
<proteinExistence type="predicted"/>